<evidence type="ECO:0000313" key="1">
    <source>
        <dbReference type="EMBL" id="GKT31749.1"/>
    </source>
</evidence>
<keyword evidence="2" id="KW-1185">Reference proteome</keyword>
<protein>
    <recommendedName>
        <fullName evidence="3">Secreted protein</fullName>
    </recommendedName>
</protein>
<proteinExistence type="predicted"/>
<evidence type="ECO:0008006" key="3">
    <source>
        <dbReference type="Google" id="ProtNLM"/>
    </source>
</evidence>
<accession>A0ABQ5KJX5</accession>
<reference evidence="1" key="1">
    <citation type="submission" date="2022-03" db="EMBL/GenBank/DDBJ databases">
        <title>Draft genome sequence of Aduncisulcus paluster, a free-living microaerophilic Fornicata.</title>
        <authorList>
            <person name="Yuyama I."/>
            <person name="Kume K."/>
            <person name="Tamura T."/>
            <person name="Inagaki Y."/>
            <person name="Hashimoto T."/>
        </authorList>
    </citation>
    <scope>NUCLEOTIDE SEQUENCE</scope>
    <source>
        <strain evidence="1">NY0171</strain>
    </source>
</reference>
<name>A0ABQ5KJX5_9EUKA</name>
<comment type="caution">
    <text evidence="1">The sequence shown here is derived from an EMBL/GenBank/DDBJ whole genome shotgun (WGS) entry which is preliminary data.</text>
</comment>
<sequence>MSCFVFSIFITVNVSSNVSFSSLSFTKSTIRFNSPNTGVVSPEASVATTPVLFEMNPNSFASDSAITDPVAPVSRSACISFPLSVFSLFIVIGRVKSVPDPIL</sequence>
<organism evidence="1 2">
    <name type="scientific">Aduncisulcus paluster</name>
    <dbReference type="NCBI Taxonomy" id="2918883"/>
    <lineage>
        <taxon>Eukaryota</taxon>
        <taxon>Metamonada</taxon>
        <taxon>Carpediemonas-like organisms</taxon>
        <taxon>Aduncisulcus</taxon>
    </lineage>
</organism>
<evidence type="ECO:0000313" key="2">
    <source>
        <dbReference type="Proteomes" id="UP001057375"/>
    </source>
</evidence>
<gene>
    <name evidence="1" type="ORF">ADUPG1_006113</name>
</gene>
<dbReference type="Proteomes" id="UP001057375">
    <property type="component" value="Unassembled WGS sequence"/>
</dbReference>
<dbReference type="EMBL" id="BQXS01009730">
    <property type="protein sequence ID" value="GKT31749.1"/>
    <property type="molecule type" value="Genomic_DNA"/>
</dbReference>